<dbReference type="OrthoDB" id="319710at2"/>
<dbReference type="NCBIfam" id="NF010621">
    <property type="entry name" value="PRK14014.1"/>
    <property type="match status" value="1"/>
</dbReference>
<evidence type="ECO:0000313" key="4">
    <source>
        <dbReference type="Proteomes" id="UP000191931"/>
    </source>
</evidence>
<accession>A0A1W1H7G1</accession>
<dbReference type="PANTHER" id="PTHR10983:SF16">
    <property type="entry name" value="LYSOCARDIOLIPIN ACYLTRANSFERASE 1"/>
    <property type="match status" value="1"/>
</dbReference>
<feature type="transmembrane region" description="Helical" evidence="1">
    <location>
        <begin position="12"/>
        <end position="35"/>
    </location>
</feature>
<dbReference type="Pfam" id="PF01553">
    <property type="entry name" value="Acyltransferase"/>
    <property type="match status" value="1"/>
</dbReference>
<dbReference type="SUPFAM" id="SSF69593">
    <property type="entry name" value="Glycerol-3-phosphate (1)-acyltransferase"/>
    <property type="match status" value="1"/>
</dbReference>
<evidence type="ECO:0000256" key="1">
    <source>
        <dbReference type="SAM" id="Phobius"/>
    </source>
</evidence>
<keyword evidence="1" id="KW-0472">Membrane</keyword>
<dbReference type="STRING" id="1246637.MTBBW1_1310110"/>
<dbReference type="Proteomes" id="UP000191931">
    <property type="component" value="Unassembled WGS sequence"/>
</dbReference>
<dbReference type="EMBL" id="FWEV01000037">
    <property type="protein sequence ID" value="SLM28412.1"/>
    <property type="molecule type" value="Genomic_DNA"/>
</dbReference>
<dbReference type="GO" id="GO:0016746">
    <property type="term" value="F:acyltransferase activity"/>
    <property type="evidence" value="ECO:0007669"/>
    <property type="project" value="UniProtKB-KW"/>
</dbReference>
<dbReference type="PANTHER" id="PTHR10983">
    <property type="entry name" value="1-ACYLGLYCEROL-3-PHOSPHATE ACYLTRANSFERASE-RELATED"/>
    <property type="match status" value="1"/>
</dbReference>
<feature type="transmembrane region" description="Helical" evidence="1">
    <location>
        <begin position="123"/>
        <end position="141"/>
    </location>
</feature>
<keyword evidence="3" id="KW-0808">Transferase</keyword>
<dbReference type="RefSeq" id="WP_080804735.1">
    <property type="nucleotide sequence ID" value="NZ_LT828548.1"/>
</dbReference>
<evidence type="ECO:0000259" key="2">
    <source>
        <dbReference type="SMART" id="SM00563"/>
    </source>
</evidence>
<feature type="transmembrane region" description="Helical" evidence="1">
    <location>
        <begin position="47"/>
        <end position="65"/>
    </location>
</feature>
<keyword evidence="1" id="KW-1133">Transmembrane helix</keyword>
<dbReference type="AlphaFoldDB" id="A0A1W1H7G1"/>
<feature type="domain" description="Phospholipid/glycerol acyltransferase" evidence="2">
    <location>
        <begin position="89"/>
        <end position="231"/>
    </location>
</feature>
<organism evidence="3 4">
    <name type="scientific">Desulfamplus magnetovallimortis</name>
    <dbReference type="NCBI Taxonomy" id="1246637"/>
    <lineage>
        <taxon>Bacteria</taxon>
        <taxon>Pseudomonadati</taxon>
        <taxon>Thermodesulfobacteriota</taxon>
        <taxon>Desulfobacteria</taxon>
        <taxon>Desulfobacterales</taxon>
        <taxon>Desulfobacteraceae</taxon>
        <taxon>Desulfamplus</taxon>
    </lineage>
</organism>
<proteinExistence type="predicted"/>
<keyword evidence="4" id="KW-1185">Reference proteome</keyword>
<sequence length="299" mass="34669">MLDFLPNTIKGMLSFLMYLLNTIVLCSVLFVVAFIKLVLPIPALLALYNRILISIAMTWVGINSINSDLFNRIEWKINGLEALHLKEWYLVLSNHQSWMDILVLQKVFRGKIPMLKFFLKKELIWVPILGLAWWALDFPFMRRYSSDFIKKNPHLKGKDLETTRKACEKFRTIPVSVMNFVEGTRFTPAKHERQKSPYKNLLNPRAGGVAFVLSTMGDCIRKIINVTIVYPDGADTFWGFISGRVRRVVVDIEVLPITDDILGDYFNDPVFKANFCEWLNGLWKEKDEKISSILEKFNK</sequence>
<dbReference type="CDD" id="cd07990">
    <property type="entry name" value="LPLAT_LCLAT1-like"/>
    <property type="match status" value="1"/>
</dbReference>
<keyword evidence="1" id="KW-0812">Transmembrane</keyword>
<evidence type="ECO:0000313" key="3">
    <source>
        <dbReference type="EMBL" id="SLM28412.1"/>
    </source>
</evidence>
<name>A0A1W1H7G1_9BACT</name>
<gene>
    <name evidence="3" type="primary">yihG</name>
    <name evidence="3" type="ORF">MTBBW1_1310110</name>
</gene>
<protein>
    <submittedName>
        <fullName evidence="3">Putative acyltransferase yihG</fullName>
        <ecNumber evidence="3">2.3.-.-</ecNumber>
    </submittedName>
</protein>
<reference evidence="3 4" key="1">
    <citation type="submission" date="2017-03" db="EMBL/GenBank/DDBJ databases">
        <authorList>
            <person name="Afonso C.L."/>
            <person name="Miller P.J."/>
            <person name="Scott M.A."/>
            <person name="Spackman E."/>
            <person name="Goraichik I."/>
            <person name="Dimitrov K.M."/>
            <person name="Suarez D.L."/>
            <person name="Swayne D.E."/>
        </authorList>
    </citation>
    <scope>NUCLEOTIDE SEQUENCE [LARGE SCALE GENOMIC DNA]</scope>
    <source>
        <strain evidence="3">PRJEB14757</strain>
    </source>
</reference>
<dbReference type="SMART" id="SM00563">
    <property type="entry name" value="PlsC"/>
    <property type="match status" value="1"/>
</dbReference>
<dbReference type="InterPro" id="IPR002123">
    <property type="entry name" value="Plipid/glycerol_acylTrfase"/>
</dbReference>
<dbReference type="EC" id="2.3.-.-" evidence="3"/>
<keyword evidence="3" id="KW-0012">Acyltransferase</keyword>